<keyword evidence="3" id="KW-1185">Reference proteome</keyword>
<protein>
    <submittedName>
        <fullName evidence="2">Uncharacterized protein</fullName>
    </submittedName>
</protein>
<dbReference type="RefSeq" id="WP_097373830.1">
    <property type="nucleotide sequence ID" value="NZ_CP021404.1"/>
</dbReference>
<proteinExistence type="predicted"/>
<dbReference type="EMBL" id="CP021404">
    <property type="protein sequence ID" value="ATI42816.1"/>
    <property type="molecule type" value="Genomic_DNA"/>
</dbReference>
<evidence type="ECO:0000313" key="2">
    <source>
        <dbReference type="EMBL" id="ATI42816.1"/>
    </source>
</evidence>
<accession>A0A291M1H1</accession>
<name>A0A291M1H1_9RHOB</name>
<sequence length="214" mass="23747">MEPPRTGGVAPGMLDWLTSHGGLVQAATSIVTAMVWIIYLQILVAGHRRQRRPEILISIGAGTGLGARCFVSNLGFEPIYINDILLTLENGEVQTANITDRSELTDEELRNPAEATNQGPLKSGDYLDIGSYRQLINRVRTFGSDQEMAGDLSRIVLTVVGTTAAEANLIAARRSFRVEWREDSAILRPTSLNAEQIRGWRARRRIRRHLEAEL</sequence>
<feature type="transmembrane region" description="Helical" evidence="1">
    <location>
        <begin position="23"/>
        <end position="44"/>
    </location>
</feature>
<evidence type="ECO:0000256" key="1">
    <source>
        <dbReference type="SAM" id="Phobius"/>
    </source>
</evidence>
<dbReference type="Proteomes" id="UP000219050">
    <property type="component" value="Chromosome"/>
</dbReference>
<dbReference type="AlphaFoldDB" id="A0A291M1H1"/>
<organism evidence="2 3">
    <name type="scientific">Pacificitalea manganoxidans</name>
    <dbReference type="NCBI Taxonomy" id="1411902"/>
    <lineage>
        <taxon>Bacteria</taxon>
        <taxon>Pseudomonadati</taxon>
        <taxon>Pseudomonadota</taxon>
        <taxon>Alphaproteobacteria</taxon>
        <taxon>Rhodobacterales</taxon>
        <taxon>Paracoccaceae</taxon>
        <taxon>Pacificitalea</taxon>
    </lineage>
</organism>
<keyword evidence="1" id="KW-0812">Transmembrane</keyword>
<keyword evidence="1" id="KW-0472">Membrane</keyword>
<keyword evidence="1" id="KW-1133">Transmembrane helix</keyword>
<dbReference type="KEGG" id="cmag:CBW24_12935"/>
<reference evidence="2 3" key="1">
    <citation type="submission" date="2017-05" db="EMBL/GenBank/DDBJ databases">
        <title>Comparative genomic and metabolic analysis of manganese-oxidizing mechanisms in Celeribater manganoxidans DY25T: its adaption to the environment of polymetallic nodule.</title>
        <authorList>
            <person name="Wang X."/>
        </authorList>
    </citation>
    <scope>NUCLEOTIDE SEQUENCE [LARGE SCALE GENOMIC DNA]</scope>
    <source>
        <strain evidence="2 3">DY25</strain>
    </source>
</reference>
<gene>
    <name evidence="2" type="ORF">CBW24_12935</name>
</gene>
<evidence type="ECO:0000313" key="3">
    <source>
        <dbReference type="Proteomes" id="UP000219050"/>
    </source>
</evidence>